<comment type="caution">
    <text evidence="2">The sequence shown here is derived from an EMBL/GenBank/DDBJ whole genome shotgun (WGS) entry which is preliminary data.</text>
</comment>
<comment type="catalytic activity">
    <reaction evidence="1">
        <text>Endonucleolytic cleavage at a junction such as a reciprocal single-stranded crossover between two homologous DNA duplexes (Holliday junction).</text>
        <dbReference type="EC" id="3.1.21.10"/>
    </reaction>
</comment>
<organism evidence="2 3">
    <name type="scientific">Thermogymnomonas acidicola</name>
    <dbReference type="NCBI Taxonomy" id="399579"/>
    <lineage>
        <taxon>Archaea</taxon>
        <taxon>Methanobacteriati</taxon>
        <taxon>Thermoplasmatota</taxon>
        <taxon>Thermoplasmata</taxon>
        <taxon>Thermoplasmatales</taxon>
        <taxon>Thermogymnomonas</taxon>
    </lineage>
</organism>
<dbReference type="RefSeq" id="WP_188680192.1">
    <property type="nucleotide sequence ID" value="NZ_BMNY01000001.1"/>
</dbReference>
<dbReference type="Pfam" id="PF01870">
    <property type="entry name" value="Hjc"/>
    <property type="match status" value="1"/>
</dbReference>
<reference evidence="2" key="1">
    <citation type="journal article" date="2014" name="Int. J. Syst. Evol. Microbiol.">
        <title>Complete genome sequence of Corynebacterium casei LMG S-19264T (=DSM 44701T), isolated from a smear-ripened cheese.</title>
        <authorList>
            <consortium name="US DOE Joint Genome Institute (JGI-PGF)"/>
            <person name="Walter F."/>
            <person name="Albersmeier A."/>
            <person name="Kalinowski J."/>
            <person name="Ruckert C."/>
        </authorList>
    </citation>
    <scope>NUCLEOTIDE SEQUENCE</scope>
    <source>
        <strain evidence="2">JCM 13583</strain>
    </source>
</reference>
<dbReference type="AlphaFoldDB" id="A0AA37BQU2"/>
<dbReference type="InterPro" id="IPR011856">
    <property type="entry name" value="tRNA_endonuc-like_dom_sf"/>
</dbReference>
<evidence type="ECO:0000256" key="1">
    <source>
        <dbReference type="ARBA" id="ARBA00029354"/>
    </source>
</evidence>
<dbReference type="InterPro" id="IPR002732">
    <property type="entry name" value="Hjc"/>
</dbReference>
<dbReference type="Gene3D" id="3.40.1350.10">
    <property type="match status" value="1"/>
</dbReference>
<gene>
    <name evidence="2" type="ORF">GCM10007108_06030</name>
</gene>
<dbReference type="EMBL" id="BMNY01000001">
    <property type="protein sequence ID" value="GGM70783.1"/>
    <property type="molecule type" value="Genomic_DNA"/>
</dbReference>
<dbReference type="GO" id="GO:0008821">
    <property type="term" value="F:crossover junction DNA endonuclease activity"/>
    <property type="evidence" value="ECO:0007669"/>
    <property type="project" value="UniProtKB-EC"/>
</dbReference>
<evidence type="ECO:0000313" key="2">
    <source>
        <dbReference type="EMBL" id="GGM70783.1"/>
    </source>
</evidence>
<reference evidence="2" key="2">
    <citation type="submission" date="2022-09" db="EMBL/GenBank/DDBJ databases">
        <authorList>
            <person name="Sun Q."/>
            <person name="Ohkuma M."/>
        </authorList>
    </citation>
    <scope>NUCLEOTIDE SEQUENCE</scope>
    <source>
        <strain evidence="2">JCM 13583</strain>
    </source>
</reference>
<evidence type="ECO:0000313" key="3">
    <source>
        <dbReference type="Proteomes" id="UP000632195"/>
    </source>
</evidence>
<sequence>MNGSVYERELASILSGDPGSVERYSRRVAQDTQQAVTGLIQRPFYVVRAAGSLGADLVAVRDDYTLIIEVKSSASRRLSFSEASYKRQEQAERLVERCSRAGLFLTYAFRLKNAREDPWRLFSLGSVRPGRMALLKALIPEVEQTRSGNYHLVWEHGVPLSVVIDYVNHGTV</sequence>
<name>A0AA37BQU2_9ARCH</name>
<keyword evidence="3" id="KW-1185">Reference proteome</keyword>
<accession>A0AA37BQU2</accession>
<dbReference type="InterPro" id="IPR011335">
    <property type="entry name" value="Restrct_endonuc-II-like"/>
</dbReference>
<proteinExistence type="predicted"/>
<dbReference type="SUPFAM" id="SSF52980">
    <property type="entry name" value="Restriction endonuclease-like"/>
    <property type="match status" value="1"/>
</dbReference>
<evidence type="ECO:0008006" key="4">
    <source>
        <dbReference type="Google" id="ProtNLM"/>
    </source>
</evidence>
<protein>
    <recommendedName>
        <fullName evidence="4">Holliday junction resolvase</fullName>
    </recommendedName>
</protein>
<dbReference type="GO" id="GO:0003676">
    <property type="term" value="F:nucleic acid binding"/>
    <property type="evidence" value="ECO:0007669"/>
    <property type="project" value="InterPro"/>
</dbReference>
<dbReference type="Proteomes" id="UP000632195">
    <property type="component" value="Unassembled WGS sequence"/>
</dbReference>